<name>A0A9K3GQA2_9EUKA</name>
<keyword evidence="2" id="KW-0862">Zinc</keyword>
<organism evidence="3 4">
    <name type="scientific">Kipferlia bialata</name>
    <dbReference type="NCBI Taxonomy" id="797122"/>
    <lineage>
        <taxon>Eukaryota</taxon>
        <taxon>Metamonada</taxon>
        <taxon>Carpediemonas-like organisms</taxon>
        <taxon>Kipferlia</taxon>
    </lineage>
</organism>
<dbReference type="Proteomes" id="UP000265618">
    <property type="component" value="Unassembled WGS sequence"/>
</dbReference>
<dbReference type="SUPFAM" id="SSF158745">
    <property type="entry name" value="LanC-like"/>
    <property type="match status" value="1"/>
</dbReference>
<comment type="similarity">
    <text evidence="1">Belongs to the LanC-like protein family.</text>
</comment>
<reference evidence="3 4" key="1">
    <citation type="journal article" date="2018" name="PLoS ONE">
        <title>The draft genome of Kipferlia bialata reveals reductive genome evolution in fornicate parasites.</title>
        <authorList>
            <person name="Tanifuji G."/>
            <person name="Takabayashi S."/>
            <person name="Kume K."/>
            <person name="Takagi M."/>
            <person name="Nakayama T."/>
            <person name="Kamikawa R."/>
            <person name="Inagaki Y."/>
            <person name="Hashimoto T."/>
        </authorList>
    </citation>
    <scope>NUCLEOTIDE SEQUENCE [LARGE SCALE GENOMIC DNA]</scope>
    <source>
        <strain evidence="3">NY0173</strain>
    </source>
</reference>
<dbReference type="PANTHER" id="PTHR12736:SF7">
    <property type="entry name" value="LANC-LIKE PROTEIN 3"/>
    <property type="match status" value="1"/>
</dbReference>
<feature type="binding site" evidence="2">
    <location>
        <position position="77"/>
    </location>
    <ligand>
        <name>Zn(2+)</name>
        <dbReference type="ChEBI" id="CHEBI:29105"/>
    </ligand>
</feature>
<dbReference type="Pfam" id="PF05147">
    <property type="entry name" value="LANC_like"/>
    <property type="match status" value="1"/>
</dbReference>
<evidence type="ECO:0000313" key="4">
    <source>
        <dbReference type="Proteomes" id="UP000265618"/>
    </source>
</evidence>
<dbReference type="PRINTS" id="PR01951">
    <property type="entry name" value="LANCEUKARYTE"/>
</dbReference>
<dbReference type="Gene3D" id="1.50.10.10">
    <property type="match status" value="1"/>
</dbReference>
<gene>
    <name evidence="3" type="ORF">KIPB_014449</name>
</gene>
<accession>A0A9K3GQA2</accession>
<evidence type="ECO:0000256" key="2">
    <source>
        <dbReference type="PIRSR" id="PIRSR607822-1"/>
    </source>
</evidence>
<dbReference type="AlphaFoldDB" id="A0A9K3GQA2"/>
<dbReference type="OrthoDB" id="10257263at2759"/>
<dbReference type="CDD" id="cd04794">
    <property type="entry name" value="euk_LANCL"/>
    <property type="match status" value="1"/>
</dbReference>
<dbReference type="PRINTS" id="PR01950">
    <property type="entry name" value="LANCSUPER"/>
</dbReference>
<dbReference type="GO" id="GO:0005886">
    <property type="term" value="C:plasma membrane"/>
    <property type="evidence" value="ECO:0007669"/>
    <property type="project" value="TreeGrafter"/>
</dbReference>
<dbReference type="PANTHER" id="PTHR12736">
    <property type="entry name" value="LANC-LIKE PROTEIN"/>
    <property type="match status" value="1"/>
</dbReference>
<dbReference type="InterPro" id="IPR020464">
    <property type="entry name" value="LanC-like_prot_euk"/>
</dbReference>
<dbReference type="GO" id="GO:0046872">
    <property type="term" value="F:metal ion binding"/>
    <property type="evidence" value="ECO:0007669"/>
    <property type="project" value="UniProtKB-KW"/>
</dbReference>
<sequence length="154" mass="17128">MLTQYQLPSGNMPSSLGRSETKDTLVQWCHGAPGFIPLMCACVRVYPEQAERYISHALKMTETVWERGLLRKGVGLCHGIAGNGYAFLGLYRATGDPLHLHRAHAYASCICTHWTDMVSTPDRPLSLYEGVAGAVCYLLDCLDPDRARFPGYEY</sequence>
<dbReference type="InterPro" id="IPR007822">
    <property type="entry name" value="LANC-like"/>
</dbReference>
<feature type="binding site" evidence="2">
    <location>
        <position position="78"/>
    </location>
    <ligand>
        <name>Zn(2+)</name>
        <dbReference type="ChEBI" id="CHEBI:29105"/>
    </ligand>
</feature>
<dbReference type="GO" id="GO:0031179">
    <property type="term" value="P:peptide modification"/>
    <property type="evidence" value="ECO:0007669"/>
    <property type="project" value="InterPro"/>
</dbReference>
<keyword evidence="4" id="KW-1185">Reference proteome</keyword>
<evidence type="ECO:0000256" key="1">
    <source>
        <dbReference type="ARBA" id="ARBA00007179"/>
    </source>
</evidence>
<protein>
    <submittedName>
        <fullName evidence="3">LanC-like protein, eukaryotic</fullName>
    </submittedName>
</protein>
<proteinExistence type="inferred from homology"/>
<dbReference type="InterPro" id="IPR012341">
    <property type="entry name" value="6hp_glycosidase-like_sf"/>
</dbReference>
<dbReference type="GO" id="GO:0005975">
    <property type="term" value="P:carbohydrate metabolic process"/>
    <property type="evidence" value="ECO:0007669"/>
    <property type="project" value="InterPro"/>
</dbReference>
<dbReference type="EMBL" id="BDIP01007430">
    <property type="protein sequence ID" value="GIQ91273.1"/>
    <property type="molecule type" value="Genomic_DNA"/>
</dbReference>
<evidence type="ECO:0000313" key="3">
    <source>
        <dbReference type="EMBL" id="GIQ91273.1"/>
    </source>
</evidence>
<feature type="binding site" evidence="2">
    <location>
        <position position="29"/>
    </location>
    <ligand>
        <name>Zn(2+)</name>
        <dbReference type="ChEBI" id="CHEBI:29105"/>
    </ligand>
</feature>
<comment type="caution">
    <text evidence="3">The sequence shown here is derived from an EMBL/GenBank/DDBJ whole genome shotgun (WGS) entry which is preliminary data.</text>
</comment>
<keyword evidence="2" id="KW-0479">Metal-binding</keyword>